<dbReference type="InterPro" id="IPR029063">
    <property type="entry name" value="SAM-dependent_MTases_sf"/>
</dbReference>
<dbReference type="AlphaFoldDB" id="A0A6A5R2Y6"/>
<dbReference type="GO" id="GO:0008168">
    <property type="term" value="F:methyltransferase activity"/>
    <property type="evidence" value="ECO:0007669"/>
    <property type="project" value="UniProtKB-KW"/>
</dbReference>
<dbReference type="CDD" id="cd02440">
    <property type="entry name" value="AdoMet_MTases"/>
    <property type="match status" value="1"/>
</dbReference>
<dbReference type="Gene3D" id="3.40.50.150">
    <property type="entry name" value="Vaccinia Virus protein VP39"/>
    <property type="match status" value="1"/>
</dbReference>
<dbReference type="GO" id="GO:0032259">
    <property type="term" value="P:methylation"/>
    <property type="evidence" value="ECO:0007669"/>
    <property type="project" value="UniProtKB-KW"/>
</dbReference>
<proteinExistence type="predicted"/>
<keyword evidence="4" id="KW-1185">Reference proteome</keyword>
<sequence length="326" mass="35376">MTQPTSVNMTFDTSLVDLNPNSSFSTTESDPSDIGASTTKTPTMKQSTPPQTIQSNLTPLPTESSAPVQIIKTQEAYDQWASVYDSDGNMLQAIDDIELSSSHLLSDFFDRVQMKAAAGTVLLLDLGCGTGRNTAKLLDLAMQVDRSHTLLGLDFSAHMLSAAAKKLQPCNVGPKRIRLRLESCNCFPTADNPSEDPVPFVVRCIPEPIHGVISTLVLEHVPLKAFFATLSALLQHGGFALVTNMHPDMGASSQAGFVNKDGVKIRGSSFVHTVEDTVKEARSAGFHVLETREREMKMEDVESGAVGERGRKWIGTKVWFGLVLVK</sequence>
<dbReference type="SUPFAM" id="SSF53335">
    <property type="entry name" value="S-adenosyl-L-methionine-dependent methyltransferases"/>
    <property type="match status" value="1"/>
</dbReference>
<keyword evidence="3" id="KW-0808">Transferase</keyword>
<evidence type="ECO:0000313" key="3">
    <source>
        <dbReference type="EMBL" id="KAF1921344.1"/>
    </source>
</evidence>
<accession>A0A6A5R2Y6</accession>
<evidence type="ECO:0000259" key="2">
    <source>
        <dbReference type="Pfam" id="PF08242"/>
    </source>
</evidence>
<evidence type="ECO:0000313" key="4">
    <source>
        <dbReference type="Proteomes" id="UP000800096"/>
    </source>
</evidence>
<gene>
    <name evidence="3" type="ORF">BDU57DRAFT_553522</name>
</gene>
<name>A0A6A5R2Y6_AMPQU</name>
<feature type="domain" description="Methyltransferase type 12" evidence="2">
    <location>
        <begin position="124"/>
        <end position="239"/>
    </location>
</feature>
<keyword evidence="3" id="KW-0489">Methyltransferase</keyword>
<reference evidence="3" key="1">
    <citation type="journal article" date="2020" name="Stud. Mycol.">
        <title>101 Dothideomycetes genomes: a test case for predicting lifestyles and emergence of pathogens.</title>
        <authorList>
            <person name="Haridas S."/>
            <person name="Albert R."/>
            <person name="Binder M."/>
            <person name="Bloem J."/>
            <person name="Labutti K."/>
            <person name="Salamov A."/>
            <person name="Andreopoulos B."/>
            <person name="Baker S."/>
            <person name="Barry K."/>
            <person name="Bills G."/>
            <person name="Bluhm B."/>
            <person name="Cannon C."/>
            <person name="Castanera R."/>
            <person name="Culley D."/>
            <person name="Daum C."/>
            <person name="Ezra D."/>
            <person name="Gonzalez J."/>
            <person name="Henrissat B."/>
            <person name="Kuo A."/>
            <person name="Liang C."/>
            <person name="Lipzen A."/>
            <person name="Lutzoni F."/>
            <person name="Magnuson J."/>
            <person name="Mondo S."/>
            <person name="Nolan M."/>
            <person name="Ohm R."/>
            <person name="Pangilinan J."/>
            <person name="Park H.-J."/>
            <person name="Ramirez L."/>
            <person name="Alfaro M."/>
            <person name="Sun H."/>
            <person name="Tritt A."/>
            <person name="Yoshinaga Y."/>
            <person name="Zwiers L.-H."/>
            <person name="Turgeon B."/>
            <person name="Goodwin S."/>
            <person name="Spatafora J."/>
            <person name="Crous P."/>
            <person name="Grigoriev I."/>
        </authorList>
    </citation>
    <scope>NUCLEOTIDE SEQUENCE</scope>
    <source>
        <strain evidence="3">HMLAC05119</strain>
    </source>
</reference>
<dbReference type="InterPro" id="IPR013217">
    <property type="entry name" value="Methyltransf_12"/>
</dbReference>
<protein>
    <submittedName>
        <fullName evidence="3">S-adenosyl-L-methionine-dependent methyltransferase</fullName>
    </submittedName>
</protein>
<organism evidence="3 4">
    <name type="scientific">Ampelomyces quisqualis</name>
    <name type="common">Powdery mildew agent</name>
    <dbReference type="NCBI Taxonomy" id="50730"/>
    <lineage>
        <taxon>Eukaryota</taxon>
        <taxon>Fungi</taxon>
        <taxon>Dikarya</taxon>
        <taxon>Ascomycota</taxon>
        <taxon>Pezizomycotina</taxon>
        <taxon>Dothideomycetes</taxon>
        <taxon>Pleosporomycetidae</taxon>
        <taxon>Pleosporales</taxon>
        <taxon>Pleosporineae</taxon>
        <taxon>Phaeosphaeriaceae</taxon>
        <taxon>Ampelomyces</taxon>
    </lineage>
</organism>
<dbReference type="Pfam" id="PF08242">
    <property type="entry name" value="Methyltransf_12"/>
    <property type="match status" value="1"/>
</dbReference>
<dbReference type="OrthoDB" id="66144at2759"/>
<dbReference type="EMBL" id="ML979132">
    <property type="protein sequence ID" value="KAF1921344.1"/>
    <property type="molecule type" value="Genomic_DNA"/>
</dbReference>
<dbReference type="Proteomes" id="UP000800096">
    <property type="component" value="Unassembled WGS sequence"/>
</dbReference>
<evidence type="ECO:0000256" key="1">
    <source>
        <dbReference type="SAM" id="MobiDB-lite"/>
    </source>
</evidence>
<feature type="compositionally biased region" description="Polar residues" evidence="1">
    <location>
        <begin position="1"/>
        <end position="13"/>
    </location>
</feature>
<feature type="compositionally biased region" description="Polar residues" evidence="1">
    <location>
        <begin position="19"/>
        <end position="64"/>
    </location>
</feature>
<feature type="region of interest" description="Disordered" evidence="1">
    <location>
        <begin position="1"/>
        <end position="64"/>
    </location>
</feature>